<dbReference type="InterPro" id="IPR043141">
    <property type="entry name" value="Ribosomal_uL10-like_sf"/>
</dbReference>
<keyword evidence="6" id="KW-0694">RNA-binding</keyword>
<dbReference type="GO" id="GO:0003735">
    <property type="term" value="F:structural constituent of ribosome"/>
    <property type="evidence" value="ECO:0007669"/>
    <property type="project" value="InterPro"/>
</dbReference>
<dbReference type="PROSITE" id="PS01109">
    <property type="entry name" value="RIBOSOMAL_L10"/>
    <property type="match status" value="1"/>
</dbReference>
<dbReference type="InterPro" id="IPR001790">
    <property type="entry name" value="Ribosomal_uL10"/>
</dbReference>
<evidence type="ECO:0000256" key="5">
    <source>
        <dbReference type="ARBA" id="ARBA00035202"/>
    </source>
</evidence>
<comment type="similarity">
    <text evidence="2 6">Belongs to the universal ribosomal protein uL10 family.</text>
</comment>
<protein>
    <recommendedName>
        <fullName evidence="5 6">Large ribosomal subunit protein uL10</fullName>
    </recommendedName>
</protein>
<dbReference type="Gene3D" id="6.10.250.290">
    <property type="match status" value="1"/>
</dbReference>
<dbReference type="InterPro" id="IPR047865">
    <property type="entry name" value="Ribosomal_uL10_bac_type"/>
</dbReference>
<dbReference type="InterPro" id="IPR022973">
    <property type="entry name" value="Ribosomal_uL10_bac"/>
</dbReference>
<comment type="subunit">
    <text evidence="6">Part of the ribosomal stalk of the 50S ribosomal subunit. The N-terminus interacts with L11 and the large rRNA to form the base of the stalk. The C-terminus forms an elongated spine to which L12 dimers bind in a sequential fashion forming a multimeric L10(L12)X complex.</text>
</comment>
<evidence type="ECO:0000256" key="4">
    <source>
        <dbReference type="ARBA" id="ARBA00023274"/>
    </source>
</evidence>
<dbReference type="AlphaFoldDB" id="A0A2A4Z6D4"/>
<evidence type="ECO:0000256" key="2">
    <source>
        <dbReference type="ARBA" id="ARBA00008889"/>
    </source>
</evidence>
<dbReference type="HAMAP" id="MF_00362">
    <property type="entry name" value="Ribosomal_uL10"/>
    <property type="match status" value="1"/>
</dbReference>
<dbReference type="NCBIfam" id="NF000955">
    <property type="entry name" value="PRK00099.1-1"/>
    <property type="match status" value="1"/>
</dbReference>
<proteinExistence type="inferred from homology"/>
<dbReference type="GO" id="GO:0070180">
    <property type="term" value="F:large ribosomal subunit rRNA binding"/>
    <property type="evidence" value="ECO:0007669"/>
    <property type="project" value="UniProtKB-UniRule"/>
</dbReference>
<comment type="caution">
    <text evidence="7">The sequence shown here is derived from an EMBL/GenBank/DDBJ whole genome shotgun (WGS) entry which is preliminary data.</text>
</comment>
<sequence>MDRAQKEKLVATLHDVFSNSAVCVVAHYKGLSVAQMTDLRRRSTAAGATVKVAKNRLVKLALKGTDMEGIADLFVGQTVISYADDVIAAPKVAAAFAKDNEDFIILGGAMGATILDEKGVKHLASMPSLDELRGKLAGLINAPATKIAGVLAAPGGQVARVIGAYADKG</sequence>
<dbReference type="Gene3D" id="3.30.70.1730">
    <property type="match status" value="1"/>
</dbReference>
<dbReference type="PANTHER" id="PTHR11560">
    <property type="entry name" value="39S RIBOSOMAL PROTEIN L10, MITOCHONDRIAL"/>
    <property type="match status" value="1"/>
</dbReference>
<gene>
    <name evidence="6" type="primary">rplJ</name>
    <name evidence="7" type="ORF">COB13_04815</name>
</gene>
<reference evidence="7" key="2">
    <citation type="journal article" date="2018" name="ISME J.">
        <title>A dynamic microbial community with high functional redundancy inhabits the cold, oxic subseafloor aquifer.</title>
        <authorList>
            <person name="Tully B.J."/>
            <person name="Wheat C.G."/>
            <person name="Glazer B.T."/>
            <person name="Huber J.A."/>
        </authorList>
    </citation>
    <scope>NUCLEOTIDE SEQUENCE</scope>
    <source>
        <strain evidence="7">NORP83</strain>
    </source>
</reference>
<dbReference type="InterPro" id="IPR002363">
    <property type="entry name" value="Ribosomal_uL10_CS_bac"/>
</dbReference>
<keyword evidence="4 6" id="KW-0687">Ribonucleoprotein</keyword>
<organism evidence="7">
    <name type="scientific">OCS116 cluster bacterium</name>
    <dbReference type="NCBI Taxonomy" id="2030921"/>
    <lineage>
        <taxon>Bacteria</taxon>
        <taxon>Pseudomonadati</taxon>
        <taxon>Pseudomonadota</taxon>
        <taxon>Alphaproteobacteria</taxon>
        <taxon>OCS116 cluster</taxon>
    </lineage>
</organism>
<dbReference type="GO" id="GO:0015934">
    <property type="term" value="C:large ribosomal subunit"/>
    <property type="evidence" value="ECO:0007669"/>
    <property type="project" value="InterPro"/>
</dbReference>
<evidence type="ECO:0000256" key="1">
    <source>
        <dbReference type="ARBA" id="ARBA00002633"/>
    </source>
</evidence>
<dbReference type="GO" id="GO:0006412">
    <property type="term" value="P:translation"/>
    <property type="evidence" value="ECO:0007669"/>
    <property type="project" value="UniProtKB-UniRule"/>
</dbReference>
<evidence type="ECO:0000313" key="7">
    <source>
        <dbReference type="EMBL" id="PCJ02522.1"/>
    </source>
</evidence>
<dbReference type="SUPFAM" id="SSF160369">
    <property type="entry name" value="Ribosomal protein L10-like"/>
    <property type="match status" value="1"/>
</dbReference>
<accession>A0A2A4Z6D4</accession>
<evidence type="ECO:0000256" key="3">
    <source>
        <dbReference type="ARBA" id="ARBA00022980"/>
    </source>
</evidence>
<keyword evidence="6" id="KW-0699">rRNA-binding</keyword>
<name>A0A2A4Z6D4_9PROT</name>
<evidence type="ECO:0000256" key="6">
    <source>
        <dbReference type="HAMAP-Rule" id="MF_00362"/>
    </source>
</evidence>
<comment type="function">
    <text evidence="1 6">Forms part of the ribosomal stalk, playing a central role in the interaction of the ribosome with GTP-bound translation factors.</text>
</comment>
<keyword evidence="3 6" id="KW-0689">Ribosomal protein</keyword>
<dbReference type="EMBL" id="NVUS01000004">
    <property type="protein sequence ID" value="PCJ02522.1"/>
    <property type="molecule type" value="Genomic_DNA"/>
</dbReference>
<dbReference type="Pfam" id="PF00466">
    <property type="entry name" value="Ribosomal_L10"/>
    <property type="match status" value="1"/>
</dbReference>
<dbReference type="CDD" id="cd05797">
    <property type="entry name" value="Ribosomal_L10"/>
    <property type="match status" value="1"/>
</dbReference>
<reference key="1">
    <citation type="submission" date="2017-08" db="EMBL/GenBank/DDBJ databases">
        <title>A dynamic microbial community with high functional redundancy inhabits the cold, oxic subseafloor aquifer.</title>
        <authorList>
            <person name="Tully B.J."/>
            <person name="Wheat C.G."/>
            <person name="Glazer B.T."/>
            <person name="Huber J.A."/>
        </authorList>
    </citation>
    <scope>NUCLEOTIDE SEQUENCE [LARGE SCALE GENOMIC DNA]</scope>
</reference>